<keyword evidence="2" id="KW-0808">Transferase</keyword>
<protein>
    <submittedName>
        <fullName evidence="7">Fructokinase</fullName>
    </submittedName>
</protein>
<dbReference type="SUPFAM" id="SSF53613">
    <property type="entry name" value="Ribokinase-like"/>
    <property type="match status" value="1"/>
</dbReference>
<dbReference type="InterPro" id="IPR011611">
    <property type="entry name" value="PfkB_dom"/>
</dbReference>
<dbReference type="Proteomes" id="UP000604737">
    <property type="component" value="Unassembled WGS sequence"/>
</dbReference>
<sequence length="300" mass="31731">MAALPRFVVFGEALTDFIRQDDDRWLAQPGGACWNVARVASRLGIATGYGGALGLDVFGDELARLSQTAGLDARFIQRTDAAPLLAMVPSTRPPQYFFVGESDLAFDPAQLPEGWLAAADIVQFGCISLARQPLAGRLVDVAKAAAAAGKRIAFDPNWREPMKAPHYAETFRTLAALANYIKVSDEDLGQLFAGRTPEQGLAGLRALAPQAEILLTRGADGMRWLHGDAVIDQPVFAVEVVDTVGCGDASMGGWMASVLHAPDAPTGRHLRHAAAAAALAASHAGAYAATWDEVEALTGR</sequence>
<dbReference type="EMBL" id="BMYO01000006">
    <property type="protein sequence ID" value="GHD64265.1"/>
    <property type="molecule type" value="Genomic_DNA"/>
</dbReference>
<keyword evidence="4" id="KW-0418">Kinase</keyword>
<accession>A0ABQ3H399</accession>
<evidence type="ECO:0000313" key="7">
    <source>
        <dbReference type="EMBL" id="GHD64265.1"/>
    </source>
</evidence>
<evidence type="ECO:0000256" key="1">
    <source>
        <dbReference type="ARBA" id="ARBA00010688"/>
    </source>
</evidence>
<evidence type="ECO:0000256" key="3">
    <source>
        <dbReference type="ARBA" id="ARBA00022741"/>
    </source>
</evidence>
<organism evidence="7 8">
    <name type="scientific">Jeongeupia chitinilytica</name>
    <dbReference type="NCBI Taxonomy" id="1041641"/>
    <lineage>
        <taxon>Bacteria</taxon>
        <taxon>Pseudomonadati</taxon>
        <taxon>Pseudomonadota</taxon>
        <taxon>Betaproteobacteria</taxon>
        <taxon>Neisseriales</taxon>
        <taxon>Chitinibacteraceae</taxon>
        <taxon>Jeongeupia</taxon>
    </lineage>
</organism>
<evidence type="ECO:0000259" key="6">
    <source>
        <dbReference type="Pfam" id="PF00294"/>
    </source>
</evidence>
<dbReference type="Gene3D" id="3.40.1190.20">
    <property type="match status" value="1"/>
</dbReference>
<keyword evidence="3" id="KW-0547">Nucleotide-binding</keyword>
<keyword evidence="5" id="KW-0067">ATP-binding</keyword>
<gene>
    <name evidence="7" type="ORF">GCM10007350_23010</name>
</gene>
<comment type="caution">
    <text evidence="7">The sequence shown here is derived from an EMBL/GenBank/DDBJ whole genome shotgun (WGS) entry which is preliminary data.</text>
</comment>
<evidence type="ECO:0000256" key="5">
    <source>
        <dbReference type="ARBA" id="ARBA00022840"/>
    </source>
</evidence>
<feature type="domain" description="Carbohydrate kinase PfkB" evidence="6">
    <location>
        <begin position="7"/>
        <end position="289"/>
    </location>
</feature>
<proteinExistence type="inferred from homology"/>
<dbReference type="PANTHER" id="PTHR43085:SF1">
    <property type="entry name" value="PSEUDOURIDINE KINASE-RELATED"/>
    <property type="match status" value="1"/>
</dbReference>
<evidence type="ECO:0000256" key="2">
    <source>
        <dbReference type="ARBA" id="ARBA00022679"/>
    </source>
</evidence>
<reference evidence="8" key="1">
    <citation type="journal article" date="2019" name="Int. J. Syst. Evol. Microbiol.">
        <title>The Global Catalogue of Microorganisms (GCM) 10K type strain sequencing project: providing services to taxonomists for standard genome sequencing and annotation.</title>
        <authorList>
            <consortium name="The Broad Institute Genomics Platform"/>
            <consortium name="The Broad Institute Genome Sequencing Center for Infectious Disease"/>
            <person name="Wu L."/>
            <person name="Ma J."/>
        </authorList>
    </citation>
    <scope>NUCLEOTIDE SEQUENCE [LARGE SCALE GENOMIC DNA]</scope>
    <source>
        <strain evidence="8">KCTC 23701</strain>
    </source>
</reference>
<dbReference type="InterPro" id="IPR029056">
    <property type="entry name" value="Ribokinase-like"/>
</dbReference>
<dbReference type="InterPro" id="IPR050306">
    <property type="entry name" value="PfkB_Carbo_kinase"/>
</dbReference>
<evidence type="ECO:0000313" key="8">
    <source>
        <dbReference type="Proteomes" id="UP000604737"/>
    </source>
</evidence>
<dbReference type="RefSeq" id="WP_189460956.1">
    <property type="nucleotide sequence ID" value="NZ_BMYO01000006.1"/>
</dbReference>
<evidence type="ECO:0000256" key="4">
    <source>
        <dbReference type="ARBA" id="ARBA00022777"/>
    </source>
</evidence>
<dbReference type="CDD" id="cd01167">
    <property type="entry name" value="bac_FRK"/>
    <property type="match status" value="1"/>
</dbReference>
<dbReference type="PANTHER" id="PTHR43085">
    <property type="entry name" value="HEXOKINASE FAMILY MEMBER"/>
    <property type="match status" value="1"/>
</dbReference>
<name>A0ABQ3H399_9NEIS</name>
<comment type="similarity">
    <text evidence="1">Belongs to the carbohydrate kinase PfkB family.</text>
</comment>
<dbReference type="Pfam" id="PF00294">
    <property type="entry name" value="PfkB"/>
    <property type="match status" value="1"/>
</dbReference>
<keyword evidence="8" id="KW-1185">Reference proteome</keyword>